<accession>A0AA93ARX4</accession>
<gene>
    <name evidence="2" type="ORF">DXU92_11585</name>
</gene>
<dbReference type="Proteomes" id="UP000282185">
    <property type="component" value="Unassembled WGS sequence"/>
</dbReference>
<comment type="caution">
    <text evidence="2">The sequence shown here is derived from an EMBL/GenBank/DDBJ whole genome shotgun (WGS) entry which is preliminary data.</text>
</comment>
<feature type="region of interest" description="Disordered" evidence="1">
    <location>
        <begin position="1"/>
        <end position="32"/>
    </location>
</feature>
<protein>
    <submittedName>
        <fullName evidence="2">Uncharacterized protein</fullName>
    </submittedName>
</protein>
<dbReference type="AlphaFoldDB" id="A0AA93ARX4"/>
<evidence type="ECO:0000256" key="1">
    <source>
        <dbReference type="SAM" id="MobiDB-lite"/>
    </source>
</evidence>
<feature type="compositionally biased region" description="Basic and acidic residues" evidence="1">
    <location>
        <begin position="1"/>
        <end position="13"/>
    </location>
</feature>
<evidence type="ECO:0000313" key="3">
    <source>
        <dbReference type="Proteomes" id="UP000282185"/>
    </source>
</evidence>
<proteinExistence type="predicted"/>
<name>A0AA93ARX4_9MICO</name>
<dbReference type="EMBL" id="QSWH01000005">
    <property type="protein sequence ID" value="RRR21941.1"/>
    <property type="molecule type" value="Genomic_DNA"/>
</dbReference>
<organism evidence="2 3">
    <name type="scientific">Brachybacterium saurashtrense</name>
    <dbReference type="NCBI Taxonomy" id="556288"/>
    <lineage>
        <taxon>Bacteria</taxon>
        <taxon>Bacillati</taxon>
        <taxon>Actinomycetota</taxon>
        <taxon>Actinomycetes</taxon>
        <taxon>Micrococcales</taxon>
        <taxon>Dermabacteraceae</taxon>
        <taxon>Brachybacterium</taxon>
    </lineage>
</organism>
<sequence>MADDIRDCQRPTEQDVDAAASYGEQPSSAAPAQDAALIRVDDHFVGGDADALRHASSRPPA</sequence>
<evidence type="ECO:0000313" key="2">
    <source>
        <dbReference type="EMBL" id="RRR21941.1"/>
    </source>
</evidence>
<reference evidence="2 3" key="1">
    <citation type="submission" date="2018-08" db="EMBL/GenBank/DDBJ databases">
        <title>Brachybacterium saurashtrense DSM 23186.</title>
        <authorList>
            <person name="Li Y."/>
        </authorList>
    </citation>
    <scope>NUCLEOTIDE SEQUENCE [LARGE SCALE GENOMIC DNA]</scope>
    <source>
        <strain evidence="2 3">DSM 23186</strain>
    </source>
</reference>